<dbReference type="GO" id="GO:0015074">
    <property type="term" value="P:DNA integration"/>
    <property type="evidence" value="ECO:0007669"/>
    <property type="project" value="UniProtKB-KW"/>
</dbReference>
<dbReference type="InterPro" id="IPR011010">
    <property type="entry name" value="DNA_brk_join_enz"/>
</dbReference>
<dbReference type="SUPFAM" id="SSF56349">
    <property type="entry name" value="DNA breaking-rejoining enzymes"/>
    <property type="match status" value="1"/>
</dbReference>
<evidence type="ECO:0000259" key="4">
    <source>
        <dbReference type="Pfam" id="PF13356"/>
    </source>
</evidence>
<evidence type="ECO:0000313" key="6">
    <source>
        <dbReference type="EMBL" id="QWG11033.1"/>
    </source>
</evidence>
<dbReference type="InterPro" id="IPR010998">
    <property type="entry name" value="Integrase_recombinase_N"/>
</dbReference>
<feature type="domain" description="Phage integrase central" evidence="5">
    <location>
        <begin position="101"/>
        <end position="196"/>
    </location>
</feature>
<dbReference type="InterPro" id="IPR050808">
    <property type="entry name" value="Phage_Integrase"/>
</dbReference>
<dbReference type="EMBL" id="CP076134">
    <property type="protein sequence ID" value="QWG11033.1"/>
    <property type="molecule type" value="Genomic_DNA"/>
</dbReference>
<evidence type="ECO:0000313" key="7">
    <source>
        <dbReference type="Proteomes" id="UP000680839"/>
    </source>
</evidence>
<dbReference type="AlphaFoldDB" id="A0A975N9L8"/>
<organism evidence="6 7">
    <name type="scientific">Bradyrhizobium sediminis</name>
    <dbReference type="NCBI Taxonomy" id="2840469"/>
    <lineage>
        <taxon>Bacteria</taxon>
        <taxon>Pseudomonadati</taxon>
        <taxon>Pseudomonadota</taxon>
        <taxon>Alphaproteobacteria</taxon>
        <taxon>Hyphomicrobiales</taxon>
        <taxon>Nitrobacteraceae</taxon>
        <taxon>Bradyrhizobium</taxon>
    </lineage>
</organism>
<proteinExistence type="inferred from homology"/>
<dbReference type="InterPro" id="IPR038488">
    <property type="entry name" value="Integrase_DNA-bd_sf"/>
</dbReference>
<dbReference type="PANTHER" id="PTHR30629:SF2">
    <property type="entry name" value="PROPHAGE INTEGRASE INTS-RELATED"/>
    <property type="match status" value="1"/>
</dbReference>
<comment type="similarity">
    <text evidence="1">Belongs to the 'phage' integrase family.</text>
</comment>
<keyword evidence="3 6" id="KW-0238">DNA-binding</keyword>
<feature type="domain" description="Integrase DNA-binding" evidence="4">
    <location>
        <begin position="3"/>
        <end position="87"/>
    </location>
</feature>
<evidence type="ECO:0000256" key="2">
    <source>
        <dbReference type="ARBA" id="ARBA00022908"/>
    </source>
</evidence>
<dbReference type="InterPro" id="IPR053876">
    <property type="entry name" value="Phage_int_M"/>
</dbReference>
<dbReference type="Pfam" id="PF13356">
    <property type="entry name" value="Arm-DNA-bind_3"/>
    <property type="match status" value="1"/>
</dbReference>
<keyword evidence="2" id="KW-0229">DNA integration</keyword>
<accession>A0A975N9L8</accession>
<dbReference type="Gene3D" id="3.30.160.390">
    <property type="entry name" value="Integrase, DNA-binding domain"/>
    <property type="match status" value="1"/>
</dbReference>
<evidence type="ECO:0000256" key="1">
    <source>
        <dbReference type="ARBA" id="ARBA00008857"/>
    </source>
</evidence>
<dbReference type="Pfam" id="PF22022">
    <property type="entry name" value="Phage_int_M"/>
    <property type="match status" value="1"/>
</dbReference>
<reference evidence="6" key="1">
    <citation type="submission" date="2021-06" db="EMBL/GenBank/DDBJ databases">
        <title>Bradyrhizobium sp. S2-20-1 Genome sequencing.</title>
        <authorList>
            <person name="Jin L."/>
        </authorList>
    </citation>
    <scope>NUCLEOTIDE SEQUENCE</scope>
    <source>
        <strain evidence="6">S2-20-1</strain>
    </source>
</reference>
<dbReference type="InterPro" id="IPR025166">
    <property type="entry name" value="Integrase_DNA_bind_dom"/>
</dbReference>
<name>A0A975N9L8_9BRAD</name>
<dbReference type="Gene3D" id="1.10.150.130">
    <property type="match status" value="1"/>
</dbReference>
<dbReference type="RefSeq" id="WP_215619944.1">
    <property type="nucleotide sequence ID" value="NZ_CP076134.1"/>
</dbReference>
<sequence length="381" mass="42279">MALTALQVKNAKPGDKLTDGGGLRLDVDRNGNRAWVFRFTSPVTSKERYAGLGPAADVTLAQARDAAQEARALLRKGVDPIEHRNAQRTAAKVEASRSITFKAYATQYIAGKESGWKNDKHRQQWTNSLRDYAYPIIGHLAVADVDTEAVLKVLRPIWTTKKETARRVRGRIEAILNSAKAEGLRAGENPALWRGHLDQVGLARRRKSDVKHHPALPYGEMPQFWKSLASDTSDTARMLRWIVLTACRFNEAAEMDTGSEVKGDLWTVPAIRMKAERPHFVPLTAAALAQLPFRPVSDVSLSKCIARHTDTPATTHGMRSTFRDWAGDETEAAWETAEAALAHVVGDETEAAYRRSTALVKRRELMAAWANYCTKDSVNTL</sequence>
<dbReference type="Proteomes" id="UP000680839">
    <property type="component" value="Chromosome"/>
</dbReference>
<evidence type="ECO:0000259" key="5">
    <source>
        <dbReference type="Pfam" id="PF22022"/>
    </source>
</evidence>
<dbReference type="GO" id="GO:0003677">
    <property type="term" value="F:DNA binding"/>
    <property type="evidence" value="ECO:0007669"/>
    <property type="project" value="UniProtKB-KW"/>
</dbReference>
<protein>
    <submittedName>
        <fullName evidence="6">Integrase arm-type DNA-binding domain-containing protein</fullName>
    </submittedName>
</protein>
<dbReference type="PANTHER" id="PTHR30629">
    <property type="entry name" value="PROPHAGE INTEGRASE"/>
    <property type="match status" value="1"/>
</dbReference>
<evidence type="ECO:0000256" key="3">
    <source>
        <dbReference type="ARBA" id="ARBA00023125"/>
    </source>
</evidence>
<gene>
    <name evidence="6" type="ORF">KMZ29_14720</name>
</gene>